<protein>
    <submittedName>
        <fullName evidence="1">Putative spermidine/putrescine transport system substrate-binding protein</fullName>
    </submittedName>
</protein>
<dbReference type="AlphaFoldDB" id="A0A1H4CYA3"/>
<dbReference type="InterPro" id="IPR027020">
    <property type="entry name" value="YnjB"/>
</dbReference>
<dbReference type="PROSITE" id="PS51257">
    <property type="entry name" value="PROKAR_LIPOPROTEIN"/>
    <property type="match status" value="1"/>
</dbReference>
<proteinExistence type="predicted"/>
<keyword evidence="2" id="KW-1185">Reference proteome</keyword>
<dbReference type="EMBL" id="FNQF01000009">
    <property type="protein sequence ID" value="SEA65226.1"/>
    <property type="molecule type" value="Genomic_DNA"/>
</dbReference>
<dbReference type="Proteomes" id="UP000198820">
    <property type="component" value="Unassembled WGS sequence"/>
</dbReference>
<sequence>MKFLKLAFSILILFFLMSCQESKKQEKIDLSELSWDEIIEQGKSQEINMMMWKGDPKINAYMQDVVKPLVKEKYNVKLNIISGQGNVLVQSLMNEIQANVSQSELDMLWINGETFYQLRQIDALFGPWTEKLPNAKYIDFENPFIGKDFQQEINGYEMPWGNVQMTLIYNSDKVQNLPQSREELFDFVKENPGKLTFDNHFTGLTFMKSLLIDIAGRKTLSGEFDEEKYMKYSAELFSYLKKIKPYLWRKGKVFPEDVAQIHQLFAAGELWFTMSNNDAEVDNKISEGLFSKNSRAYVPEFGSIQNSHYLGIPEKSAYKLSAMLVINEMISPELQFQKMRPEVWGDGSVLDFKKLPIEIQKKWNSSKKRQYAPSRVEIQKNALQELAPEYMIRLADDFQEKILQE</sequence>
<dbReference type="Pfam" id="PF13416">
    <property type="entry name" value="SBP_bac_8"/>
    <property type="match status" value="1"/>
</dbReference>
<dbReference type="PANTHER" id="PTHR42779:SF1">
    <property type="entry name" value="PROTEIN YNJB"/>
    <property type="match status" value="1"/>
</dbReference>
<dbReference type="InterPro" id="IPR006059">
    <property type="entry name" value="SBP"/>
</dbReference>
<dbReference type="PIRSF" id="PIRSF029172">
    <property type="entry name" value="UCP029172_ABC_sbc_YnjB"/>
    <property type="match status" value="1"/>
</dbReference>
<name>A0A1H4CYA3_9FLAO</name>
<evidence type="ECO:0000313" key="1">
    <source>
        <dbReference type="EMBL" id="SEA65226.1"/>
    </source>
</evidence>
<gene>
    <name evidence="1" type="ORF">SAMN05421540_10930</name>
</gene>
<dbReference type="NCBIfam" id="NF008633">
    <property type="entry name" value="PRK11622.1"/>
    <property type="match status" value="1"/>
</dbReference>
<dbReference type="PANTHER" id="PTHR42779">
    <property type="entry name" value="PROTEIN YNJB"/>
    <property type="match status" value="1"/>
</dbReference>
<reference evidence="1 2" key="1">
    <citation type="submission" date="2016-10" db="EMBL/GenBank/DDBJ databases">
        <authorList>
            <person name="de Groot N.N."/>
        </authorList>
    </citation>
    <scope>NUCLEOTIDE SEQUENCE [LARGE SCALE GENOMIC DNA]</scope>
    <source>
        <strain evidence="1 2">DSM 23581</strain>
    </source>
</reference>
<accession>A0A1H4CYA3</accession>
<dbReference type="Gene3D" id="3.40.190.10">
    <property type="entry name" value="Periplasmic binding protein-like II"/>
    <property type="match status" value="2"/>
</dbReference>
<organism evidence="1 2">
    <name type="scientific">Psychroflexus halocasei</name>
    <dbReference type="NCBI Taxonomy" id="908615"/>
    <lineage>
        <taxon>Bacteria</taxon>
        <taxon>Pseudomonadati</taxon>
        <taxon>Bacteroidota</taxon>
        <taxon>Flavobacteriia</taxon>
        <taxon>Flavobacteriales</taxon>
        <taxon>Flavobacteriaceae</taxon>
        <taxon>Psychroflexus</taxon>
    </lineage>
</organism>
<dbReference type="STRING" id="908615.SAMN05421540_10930"/>
<evidence type="ECO:0000313" key="2">
    <source>
        <dbReference type="Proteomes" id="UP000198820"/>
    </source>
</evidence>
<dbReference type="SUPFAM" id="SSF53850">
    <property type="entry name" value="Periplasmic binding protein-like II"/>
    <property type="match status" value="1"/>
</dbReference>